<keyword evidence="4" id="KW-0479">Metal-binding</keyword>
<keyword evidence="3 6" id="KW-0813">Transport</keyword>
<dbReference type="InterPro" id="IPR006128">
    <property type="entry name" value="Lipoprotein_PsaA-like"/>
</dbReference>
<dbReference type="InterPro" id="IPR006129">
    <property type="entry name" value="AdhesinB"/>
</dbReference>
<evidence type="ECO:0000256" key="1">
    <source>
        <dbReference type="ARBA" id="ARBA00004196"/>
    </source>
</evidence>
<dbReference type="InterPro" id="IPR050492">
    <property type="entry name" value="Bact_metal-bind_prot9"/>
</dbReference>
<organism evidence="9 10">
    <name type="scientific">Agrobacterium genomosp. 13 str. CFBP 6927</name>
    <dbReference type="NCBI Taxonomy" id="1183428"/>
    <lineage>
        <taxon>Bacteria</taxon>
        <taxon>Pseudomonadati</taxon>
        <taxon>Pseudomonadota</taxon>
        <taxon>Alphaproteobacteria</taxon>
        <taxon>Hyphomicrobiales</taxon>
        <taxon>Rhizobiaceae</taxon>
        <taxon>Rhizobium/Agrobacterium group</taxon>
        <taxon>Agrobacterium</taxon>
        <taxon>Agrobacterium tumefaciens complex</taxon>
    </lineage>
</organism>
<dbReference type="PRINTS" id="PR00690">
    <property type="entry name" value="ADHESNFAMILY"/>
</dbReference>
<evidence type="ECO:0000256" key="2">
    <source>
        <dbReference type="ARBA" id="ARBA00011028"/>
    </source>
</evidence>
<evidence type="ECO:0000256" key="6">
    <source>
        <dbReference type="RuleBase" id="RU003512"/>
    </source>
</evidence>
<evidence type="ECO:0000256" key="5">
    <source>
        <dbReference type="ARBA" id="ARBA00022729"/>
    </source>
</evidence>
<dbReference type="PANTHER" id="PTHR42953">
    <property type="entry name" value="HIGH-AFFINITY ZINC UPTAKE SYSTEM PROTEIN ZNUA-RELATED"/>
    <property type="match status" value="1"/>
</dbReference>
<feature type="signal peptide" evidence="8">
    <location>
        <begin position="1"/>
        <end position="26"/>
    </location>
</feature>
<feature type="region of interest" description="Disordered" evidence="7">
    <location>
        <begin position="114"/>
        <end position="164"/>
    </location>
</feature>
<accession>A0ABP2BMP3</accession>
<name>A0ABP2BMP3_9HYPH</name>
<dbReference type="NCBIfam" id="NF040870">
    <property type="entry name" value="AztC"/>
    <property type="match status" value="1"/>
</dbReference>
<dbReference type="PANTHER" id="PTHR42953:SF1">
    <property type="entry name" value="METAL-BINDING PROTEIN HI_0362-RELATED"/>
    <property type="match status" value="1"/>
</dbReference>
<dbReference type="InterPro" id="IPR006127">
    <property type="entry name" value="ZnuA-like"/>
</dbReference>
<evidence type="ECO:0000256" key="7">
    <source>
        <dbReference type="SAM" id="MobiDB-lite"/>
    </source>
</evidence>
<dbReference type="EMBL" id="FBWH01000042">
    <property type="protein sequence ID" value="CUX57599.1"/>
    <property type="molecule type" value="Genomic_DNA"/>
</dbReference>
<evidence type="ECO:0000256" key="3">
    <source>
        <dbReference type="ARBA" id="ARBA00022448"/>
    </source>
</evidence>
<feature type="chain" id="PRO_5046257071" evidence="8">
    <location>
        <begin position="27"/>
        <end position="337"/>
    </location>
</feature>
<comment type="similarity">
    <text evidence="2 6">Belongs to the bacterial solute-binding protein 9 family.</text>
</comment>
<dbReference type="CDD" id="cd01137">
    <property type="entry name" value="PsaA"/>
    <property type="match status" value="1"/>
</dbReference>
<dbReference type="Pfam" id="PF01297">
    <property type="entry name" value="ZnuA"/>
    <property type="match status" value="1"/>
</dbReference>
<dbReference type="RefSeq" id="WP_080837080.1">
    <property type="nucleotide sequence ID" value="NZ_LT009757.1"/>
</dbReference>
<dbReference type="Gene3D" id="3.40.50.1980">
    <property type="entry name" value="Nitrogenase molybdenum iron protein domain"/>
    <property type="match status" value="2"/>
</dbReference>
<gene>
    <name evidence="9" type="ORF">AGR13a_Lc30028</name>
</gene>
<evidence type="ECO:0000256" key="8">
    <source>
        <dbReference type="SAM" id="SignalP"/>
    </source>
</evidence>
<keyword evidence="5 8" id="KW-0732">Signal</keyword>
<reference evidence="9 10" key="1">
    <citation type="submission" date="2016-01" db="EMBL/GenBank/DDBJ databases">
        <authorList>
            <person name="Regsiter A."/>
            <person name="william w."/>
        </authorList>
    </citation>
    <scope>NUCLEOTIDE SEQUENCE [LARGE SCALE GENOMIC DNA]</scope>
    <source>
        <strain evidence="9 10">CFBP 6927</strain>
    </source>
</reference>
<evidence type="ECO:0000313" key="9">
    <source>
        <dbReference type="EMBL" id="CUX57599.1"/>
    </source>
</evidence>
<protein>
    <submittedName>
        <fullName evidence="9">ABC transporter (Substrate-binding protein)</fullName>
    </submittedName>
</protein>
<sequence length="337" mass="36082">MFKTFRLATCASLLSLSPVLMAQASAAELKVVASFSIIADFAKNVGGDRVEITTLVGPDGDAHVYEPRPADAVAVSKADVVLVNGLEFEGFLKRLIDTSGTKAPVVELTKGVEPLKLSDEPAGHAHPEAEEEEAHDHKAEEVGHKHESAEAHDHEGHHHHGEFDPHAWQSIKNAEIYVKNIAGAFCEVDKAGCATYTANSEAYVAKLTALNEKVKTEIAAIPPEKRVIITSHDAFGYFEHAYGLEFLAPEGVSTESEASAADVAKLVDQIKHDKASAIFVENITNKRLIDQIASETGLKVGGTLYSDALSTADGPAATYIDMINHNIDTIKAAVLSQ</sequence>
<evidence type="ECO:0000313" key="10">
    <source>
        <dbReference type="Proteomes" id="UP000191812"/>
    </source>
</evidence>
<dbReference type="SUPFAM" id="SSF53807">
    <property type="entry name" value="Helical backbone' metal receptor"/>
    <property type="match status" value="1"/>
</dbReference>
<proteinExistence type="inferred from homology"/>
<keyword evidence="10" id="KW-1185">Reference proteome</keyword>
<comment type="subcellular location">
    <subcellularLocation>
        <location evidence="1">Cell envelope</location>
    </subcellularLocation>
</comment>
<dbReference type="Proteomes" id="UP000191812">
    <property type="component" value="Unassembled WGS sequence"/>
</dbReference>
<dbReference type="InterPro" id="IPR047701">
    <property type="entry name" value="AztC-like"/>
</dbReference>
<comment type="caution">
    <text evidence="9">The sequence shown here is derived from an EMBL/GenBank/DDBJ whole genome shotgun (WGS) entry which is preliminary data.</text>
</comment>
<feature type="compositionally biased region" description="Basic and acidic residues" evidence="7">
    <location>
        <begin position="116"/>
        <end position="164"/>
    </location>
</feature>
<dbReference type="PRINTS" id="PR00691">
    <property type="entry name" value="ADHESINB"/>
</dbReference>
<evidence type="ECO:0000256" key="4">
    <source>
        <dbReference type="ARBA" id="ARBA00022723"/>
    </source>
</evidence>